<name>A0A3B0FWJ3_PSEPS</name>
<dbReference type="GO" id="GO:0005975">
    <property type="term" value="P:carbohydrate metabolic process"/>
    <property type="evidence" value="ECO:0007669"/>
    <property type="project" value="UniProtKB-ARBA"/>
</dbReference>
<dbReference type="InterPro" id="IPR013783">
    <property type="entry name" value="Ig-like_fold"/>
</dbReference>
<accession>A0A3B0FWJ3</accession>
<dbReference type="GO" id="GO:0016798">
    <property type="term" value="F:hydrolase activity, acting on glycosyl bonds"/>
    <property type="evidence" value="ECO:0007669"/>
    <property type="project" value="UniProtKB-KW"/>
</dbReference>
<comment type="caution">
    <text evidence="2">The sequence shown here is derived from an EMBL/GenBank/DDBJ whole genome shotgun (WGS) entry which is preliminary data.</text>
</comment>
<organism evidence="2 3">
    <name type="scientific">Pseudarthrobacter phenanthrenivorans</name>
    <name type="common">Arthrobacter phenanthrenivorans</name>
    <dbReference type="NCBI Taxonomy" id="361575"/>
    <lineage>
        <taxon>Bacteria</taxon>
        <taxon>Bacillati</taxon>
        <taxon>Actinomycetota</taxon>
        <taxon>Actinomycetes</taxon>
        <taxon>Micrococcales</taxon>
        <taxon>Micrococcaceae</taxon>
        <taxon>Pseudarthrobacter</taxon>
    </lineage>
</organism>
<proteinExistence type="predicted"/>
<protein>
    <submittedName>
        <fullName evidence="2">Glycosidase</fullName>
    </submittedName>
</protein>
<dbReference type="Pfam" id="PF22058">
    <property type="entry name" value="X25_BaPul_like"/>
    <property type="match status" value="1"/>
</dbReference>
<dbReference type="InterPro" id="IPR054409">
    <property type="entry name" value="X25_BaPul-like"/>
</dbReference>
<evidence type="ECO:0000313" key="2">
    <source>
        <dbReference type="EMBL" id="RKO26041.1"/>
    </source>
</evidence>
<feature type="domain" description="Amylopullulanase X25" evidence="1">
    <location>
        <begin position="217"/>
        <end position="305"/>
    </location>
</feature>
<gene>
    <name evidence="2" type="ORF">D7Z96_04640</name>
</gene>
<dbReference type="RefSeq" id="WP_120691713.1">
    <property type="nucleotide sequence ID" value="NZ_RBNH01000003.1"/>
</dbReference>
<keyword evidence="2" id="KW-0326">Glycosidase</keyword>
<dbReference type="Gene3D" id="2.60.40.10">
    <property type="entry name" value="Immunoglobulins"/>
    <property type="match status" value="1"/>
</dbReference>
<evidence type="ECO:0000259" key="1">
    <source>
        <dbReference type="Pfam" id="PF22058"/>
    </source>
</evidence>
<reference evidence="2 3" key="1">
    <citation type="submission" date="2018-10" db="EMBL/GenBank/DDBJ databases">
        <title>Genome-guide identification and characterization of bacteria that degrade polycyclic aromatic hydrocarbons and resist hexavalent chromium simultaneously.</title>
        <authorList>
            <person name="Feng H."/>
        </authorList>
    </citation>
    <scope>NUCLEOTIDE SEQUENCE [LARGE SCALE GENOMIC DNA]</scope>
    <source>
        <strain evidence="2 3">J015</strain>
    </source>
</reference>
<sequence>MAKSTAENTFLRLKTVLDVLTEGVWSGDALNAGQVLAEATARVPFNEHEAELLSGGIPRGHKTLTSATAKLVKAGWLVKGRSGWTITDEGMRATVAFPDAVSFATALDAGTPVPADVQVPTAPEGFVRKTVAAPETAAPVAGKAEPKKPAKKAPAKKAAAAVGKAAKVLEDAVEPVVKAVRKGKTAPAKSEEPAAAAVAAEPLEDADVETHPQPEAVALAGDFNTILGAPENWAPQYDEAQMEFDFLDQLWKKSAELPAGYYTFKIALNRSWDENYGAFGTFDGPNHELHHAGGTVTIRYNHSTRDITIN</sequence>
<dbReference type="CDD" id="cd12962">
    <property type="entry name" value="X25_BaPul_like"/>
    <property type="match status" value="1"/>
</dbReference>
<dbReference type="AlphaFoldDB" id="A0A3B0FWJ3"/>
<dbReference type="EMBL" id="RBNH01000003">
    <property type="protein sequence ID" value="RKO26041.1"/>
    <property type="molecule type" value="Genomic_DNA"/>
</dbReference>
<dbReference type="Proteomes" id="UP000273159">
    <property type="component" value="Unassembled WGS sequence"/>
</dbReference>
<reference evidence="3" key="2">
    <citation type="submission" date="2018-10" db="EMBL/GenBank/DDBJ databases">
        <authorList>
            <person name="Wang Y."/>
            <person name="Wang J."/>
            <person name="Yang X."/>
            <person name="Wang Z."/>
            <person name="Huang Y."/>
        </authorList>
    </citation>
    <scope>NUCLEOTIDE SEQUENCE [LARGE SCALE GENOMIC DNA]</scope>
    <source>
        <strain evidence="3">J015</strain>
    </source>
</reference>
<evidence type="ECO:0000313" key="3">
    <source>
        <dbReference type="Proteomes" id="UP000273159"/>
    </source>
</evidence>
<keyword evidence="2" id="KW-0378">Hydrolase</keyword>